<dbReference type="CDD" id="cd02440">
    <property type="entry name" value="AdoMet_MTases"/>
    <property type="match status" value="1"/>
</dbReference>
<feature type="domain" description="Methyltransferase type 12" evidence="1">
    <location>
        <begin position="74"/>
        <end position="167"/>
    </location>
</feature>
<dbReference type="GO" id="GO:0032259">
    <property type="term" value="P:methylation"/>
    <property type="evidence" value="ECO:0007669"/>
    <property type="project" value="UniProtKB-KW"/>
</dbReference>
<dbReference type="GO" id="GO:0008168">
    <property type="term" value="F:methyltransferase activity"/>
    <property type="evidence" value="ECO:0007669"/>
    <property type="project" value="UniProtKB-KW"/>
</dbReference>
<dbReference type="EMBL" id="VHLG01000003">
    <property type="protein sequence ID" value="TPW31806.1"/>
    <property type="molecule type" value="Genomic_DNA"/>
</dbReference>
<dbReference type="Gene3D" id="3.40.50.150">
    <property type="entry name" value="Vaccinia Virus protein VP39"/>
    <property type="match status" value="1"/>
</dbReference>
<keyword evidence="2" id="KW-0489">Methyltransferase</keyword>
<name>A0A506UEE6_9HYPH</name>
<dbReference type="AlphaFoldDB" id="A0A506UEE6"/>
<dbReference type="InterPro" id="IPR029063">
    <property type="entry name" value="SAM-dependent_MTases_sf"/>
</dbReference>
<protein>
    <submittedName>
        <fullName evidence="2">Class I SAM-dependent methyltransferase</fullName>
    </submittedName>
</protein>
<accession>A0A506UEE6</accession>
<evidence type="ECO:0000259" key="1">
    <source>
        <dbReference type="Pfam" id="PF08242"/>
    </source>
</evidence>
<dbReference type="SUPFAM" id="SSF53335">
    <property type="entry name" value="S-adenosyl-L-methionine-dependent methyltransferases"/>
    <property type="match status" value="1"/>
</dbReference>
<keyword evidence="3" id="KW-1185">Reference proteome</keyword>
<dbReference type="InterPro" id="IPR013217">
    <property type="entry name" value="Methyltransf_12"/>
</dbReference>
<proteinExistence type="predicted"/>
<organism evidence="2 3">
    <name type="scientific">Martelella alba</name>
    <dbReference type="NCBI Taxonomy" id="2590451"/>
    <lineage>
        <taxon>Bacteria</taxon>
        <taxon>Pseudomonadati</taxon>
        <taxon>Pseudomonadota</taxon>
        <taxon>Alphaproteobacteria</taxon>
        <taxon>Hyphomicrobiales</taxon>
        <taxon>Aurantimonadaceae</taxon>
        <taxon>Martelella</taxon>
    </lineage>
</organism>
<gene>
    <name evidence="2" type="ORF">FJU08_08705</name>
</gene>
<dbReference type="OrthoDB" id="213472at2"/>
<comment type="caution">
    <text evidence="2">The sequence shown here is derived from an EMBL/GenBank/DDBJ whole genome shotgun (WGS) entry which is preliminary data.</text>
</comment>
<dbReference type="Proteomes" id="UP000318801">
    <property type="component" value="Unassembled WGS sequence"/>
</dbReference>
<reference evidence="2 3" key="1">
    <citation type="submission" date="2019-06" db="EMBL/GenBank/DDBJ databases">
        <authorList>
            <person name="Li M."/>
        </authorList>
    </citation>
    <scope>NUCLEOTIDE SEQUENCE [LARGE SCALE GENOMIC DNA]</scope>
    <source>
        <strain evidence="2 3">BGMRC2036</strain>
    </source>
</reference>
<sequence>MHTRTLEIRSVPVSQTPAAKFPAAKFDADRAGEYARQSRIALAGYDACHALSACMLSAALAPGKQARLLVVGAGGTAGEITAAAALEPHWSFVAVDPSPPMLELAKRQIAGENLGKRVSFVEGLVCDLPQSQPFDAAIMIGVIHHLPGDAAKRALLRDIAARLKPEAPMIIAGNARAYGSEPLFMAAWANRWRMHGAGDAEIQEKMARILKGAEPPRSEDALASLLNDAGFSAPLRFFASLFWGAWFVRHQPTISPAPSGN</sequence>
<dbReference type="Pfam" id="PF08242">
    <property type="entry name" value="Methyltransf_12"/>
    <property type="match status" value="1"/>
</dbReference>
<keyword evidence="2" id="KW-0808">Transferase</keyword>
<evidence type="ECO:0000313" key="3">
    <source>
        <dbReference type="Proteomes" id="UP000318801"/>
    </source>
</evidence>
<evidence type="ECO:0000313" key="2">
    <source>
        <dbReference type="EMBL" id="TPW31806.1"/>
    </source>
</evidence>